<dbReference type="RefSeq" id="WP_277271436.1">
    <property type="nucleotide sequence ID" value="NZ_DYXE01000004.1"/>
</dbReference>
<proteinExistence type="inferred from homology"/>
<dbReference type="Gene3D" id="1.10.3720.10">
    <property type="entry name" value="MetI-like"/>
    <property type="match status" value="1"/>
</dbReference>
<dbReference type="SUPFAM" id="SSF161098">
    <property type="entry name" value="MetI-like"/>
    <property type="match status" value="1"/>
</dbReference>
<feature type="transmembrane region" description="Helical" evidence="7">
    <location>
        <begin position="224"/>
        <end position="245"/>
    </location>
</feature>
<name>A0A9D2VVK7_9FIRM</name>
<dbReference type="PANTHER" id="PTHR30151:SF20">
    <property type="entry name" value="ABC TRANSPORTER PERMEASE PROTEIN HI_0355-RELATED"/>
    <property type="match status" value="1"/>
</dbReference>
<protein>
    <submittedName>
        <fullName evidence="9">ABC transporter permease</fullName>
    </submittedName>
</protein>
<feature type="transmembrane region" description="Helical" evidence="7">
    <location>
        <begin position="12"/>
        <end position="29"/>
    </location>
</feature>
<comment type="caution">
    <text evidence="9">The sequence shown here is derived from an EMBL/GenBank/DDBJ whole genome shotgun (WGS) entry which is preliminary data.</text>
</comment>
<feature type="transmembrane region" description="Helical" evidence="7">
    <location>
        <begin position="64"/>
        <end position="88"/>
    </location>
</feature>
<dbReference type="GO" id="GO:0005886">
    <property type="term" value="C:plasma membrane"/>
    <property type="evidence" value="ECO:0007669"/>
    <property type="project" value="UniProtKB-SubCell"/>
</dbReference>
<dbReference type="GO" id="GO:0055085">
    <property type="term" value="P:transmembrane transport"/>
    <property type="evidence" value="ECO:0007669"/>
    <property type="project" value="InterPro"/>
</dbReference>
<organism evidence="9 10">
    <name type="scientific">Merdimonas faecis</name>
    <dbReference type="NCBI Taxonomy" id="1653435"/>
    <lineage>
        <taxon>Bacteria</taxon>
        <taxon>Bacillati</taxon>
        <taxon>Bacillota</taxon>
        <taxon>Clostridia</taxon>
        <taxon>Lachnospirales</taxon>
        <taxon>Lachnospiraceae</taxon>
        <taxon>Merdimonas</taxon>
    </lineage>
</organism>
<dbReference type="Proteomes" id="UP000813420">
    <property type="component" value="Unassembled WGS sequence"/>
</dbReference>
<dbReference type="CDD" id="cd06261">
    <property type="entry name" value="TM_PBP2"/>
    <property type="match status" value="1"/>
</dbReference>
<evidence type="ECO:0000259" key="8">
    <source>
        <dbReference type="PROSITE" id="PS50928"/>
    </source>
</evidence>
<feature type="domain" description="ABC transmembrane type-1" evidence="8">
    <location>
        <begin position="62"/>
        <end position="242"/>
    </location>
</feature>
<keyword evidence="5 7" id="KW-1133">Transmembrane helix</keyword>
<evidence type="ECO:0000256" key="4">
    <source>
        <dbReference type="ARBA" id="ARBA00022692"/>
    </source>
</evidence>
<evidence type="ECO:0000313" key="10">
    <source>
        <dbReference type="Proteomes" id="UP000813420"/>
    </source>
</evidence>
<dbReference type="InterPro" id="IPR035906">
    <property type="entry name" value="MetI-like_sf"/>
</dbReference>
<feature type="transmembrane region" description="Helical" evidence="7">
    <location>
        <begin position="191"/>
        <end position="212"/>
    </location>
</feature>
<evidence type="ECO:0000256" key="5">
    <source>
        <dbReference type="ARBA" id="ARBA00022989"/>
    </source>
</evidence>
<keyword evidence="6 7" id="KW-0472">Membrane</keyword>
<reference evidence="9" key="1">
    <citation type="journal article" date="2021" name="PeerJ">
        <title>Extensive microbial diversity within the chicken gut microbiome revealed by metagenomics and culture.</title>
        <authorList>
            <person name="Gilroy R."/>
            <person name="Ravi A."/>
            <person name="Getino M."/>
            <person name="Pursley I."/>
            <person name="Horton D.L."/>
            <person name="Alikhan N.F."/>
            <person name="Baker D."/>
            <person name="Gharbi K."/>
            <person name="Hall N."/>
            <person name="Watson M."/>
            <person name="Adriaenssens E.M."/>
            <person name="Foster-Nyarko E."/>
            <person name="Jarju S."/>
            <person name="Secka A."/>
            <person name="Antonio M."/>
            <person name="Oren A."/>
            <person name="Chaudhuri R.R."/>
            <person name="La Ragione R."/>
            <person name="Hildebrand F."/>
            <person name="Pallen M.J."/>
        </authorList>
    </citation>
    <scope>NUCLEOTIDE SEQUENCE</scope>
    <source>
        <strain evidence="9">USAMLcec4-12693</strain>
    </source>
</reference>
<evidence type="ECO:0000256" key="7">
    <source>
        <dbReference type="RuleBase" id="RU363032"/>
    </source>
</evidence>
<dbReference type="PROSITE" id="PS50928">
    <property type="entry name" value="ABC_TM1"/>
    <property type="match status" value="1"/>
</dbReference>
<comment type="similarity">
    <text evidence="7">Belongs to the binding-protein-dependent transport system permease family.</text>
</comment>
<evidence type="ECO:0000313" key="9">
    <source>
        <dbReference type="EMBL" id="HJH48718.1"/>
    </source>
</evidence>
<sequence>MKIDKTKLRSHIYLVILLIVFVILWQFLADRELINPMFFSSPKEVWADTVEMFSTGYILPHIGITLYAAFLGLFYGIVFGTLIALIVGNYKTLSHIVEPIFVGIHGLPLLALGPLFVVWFGIGIKSKIFMATISVFFLVFFNIYAGFKDVDIQLIQTLQLMRANKVQIMTKVIMPSCVPWLMASLKAGVGAAVLGAIVGEYLGATAGLGYVIQMAGGYYNITRVIACVIILMIIMFILNAVVSWIDRKVLKWRPTMDK</sequence>
<reference evidence="9" key="2">
    <citation type="submission" date="2021-09" db="EMBL/GenBank/DDBJ databases">
        <authorList>
            <person name="Gilroy R."/>
        </authorList>
    </citation>
    <scope>NUCLEOTIDE SEQUENCE</scope>
    <source>
        <strain evidence="9">USAMLcec4-12693</strain>
    </source>
</reference>
<evidence type="ECO:0000256" key="1">
    <source>
        <dbReference type="ARBA" id="ARBA00004651"/>
    </source>
</evidence>
<accession>A0A9D2VVK7</accession>
<gene>
    <name evidence="9" type="ORF">K8V39_00445</name>
</gene>
<dbReference type="InterPro" id="IPR000515">
    <property type="entry name" value="MetI-like"/>
</dbReference>
<evidence type="ECO:0000256" key="2">
    <source>
        <dbReference type="ARBA" id="ARBA00022448"/>
    </source>
</evidence>
<keyword evidence="4 7" id="KW-0812">Transmembrane</keyword>
<dbReference type="AlphaFoldDB" id="A0A9D2VVK7"/>
<keyword evidence="2 7" id="KW-0813">Transport</keyword>
<dbReference type="PANTHER" id="PTHR30151">
    <property type="entry name" value="ALKANE SULFONATE ABC TRANSPORTER-RELATED, MEMBRANE SUBUNIT"/>
    <property type="match status" value="1"/>
</dbReference>
<dbReference type="EMBL" id="DYXE01000004">
    <property type="protein sequence ID" value="HJH48718.1"/>
    <property type="molecule type" value="Genomic_DNA"/>
</dbReference>
<feature type="transmembrane region" description="Helical" evidence="7">
    <location>
        <begin position="100"/>
        <end position="122"/>
    </location>
</feature>
<feature type="transmembrane region" description="Helical" evidence="7">
    <location>
        <begin position="128"/>
        <end position="147"/>
    </location>
</feature>
<comment type="subcellular location">
    <subcellularLocation>
        <location evidence="1 7">Cell membrane</location>
        <topology evidence="1 7">Multi-pass membrane protein</topology>
    </subcellularLocation>
</comment>
<dbReference type="Pfam" id="PF00528">
    <property type="entry name" value="BPD_transp_1"/>
    <property type="match status" value="1"/>
</dbReference>
<evidence type="ECO:0000256" key="3">
    <source>
        <dbReference type="ARBA" id="ARBA00022475"/>
    </source>
</evidence>
<evidence type="ECO:0000256" key="6">
    <source>
        <dbReference type="ARBA" id="ARBA00023136"/>
    </source>
</evidence>
<keyword evidence="3" id="KW-1003">Cell membrane</keyword>